<feature type="active site" description="Charge relay system" evidence="6">
    <location>
        <position position="219"/>
    </location>
</feature>
<accession>A0ABN1JVR8</accession>
<feature type="chain" id="PRO_5047204318" evidence="7">
    <location>
        <begin position="20"/>
        <end position="539"/>
    </location>
</feature>
<dbReference type="Pfam" id="PF00082">
    <property type="entry name" value="Peptidase_S8"/>
    <property type="match status" value="1"/>
</dbReference>
<feature type="domain" description="Secretion system C-terminal sorting" evidence="9">
    <location>
        <begin position="467"/>
        <end position="537"/>
    </location>
</feature>
<dbReference type="Pfam" id="PF18962">
    <property type="entry name" value="Por_Secre_tail"/>
    <property type="match status" value="1"/>
</dbReference>
<evidence type="ECO:0000256" key="3">
    <source>
        <dbReference type="ARBA" id="ARBA00022729"/>
    </source>
</evidence>
<evidence type="ECO:0000256" key="2">
    <source>
        <dbReference type="ARBA" id="ARBA00022670"/>
    </source>
</evidence>
<dbReference type="SUPFAM" id="SSF52743">
    <property type="entry name" value="Subtilisin-like"/>
    <property type="match status" value="1"/>
</dbReference>
<keyword evidence="4 6" id="KW-0378">Hydrolase</keyword>
<feature type="active site" description="Charge relay system" evidence="6">
    <location>
        <position position="397"/>
    </location>
</feature>
<dbReference type="PIRSF" id="PIRSF037903">
    <property type="entry name" value="Subtilisin_rel_GFO_2223"/>
    <property type="match status" value="1"/>
</dbReference>
<comment type="caution">
    <text evidence="10">The sequence shown here is derived from an EMBL/GenBank/DDBJ whole genome shotgun (WGS) entry which is preliminary data.</text>
</comment>
<dbReference type="Proteomes" id="UP001500736">
    <property type="component" value="Unassembled WGS sequence"/>
</dbReference>
<gene>
    <name evidence="10" type="ORF">GCM10009431_25250</name>
</gene>
<dbReference type="NCBIfam" id="TIGR04183">
    <property type="entry name" value="Por_Secre_tail"/>
    <property type="match status" value="1"/>
</dbReference>
<evidence type="ECO:0000313" key="11">
    <source>
        <dbReference type="Proteomes" id="UP001500736"/>
    </source>
</evidence>
<keyword evidence="5 6" id="KW-0720">Serine protease</keyword>
<keyword evidence="3 7" id="KW-0732">Signal</keyword>
<dbReference type="CDD" id="cd07493">
    <property type="entry name" value="Peptidases_S8_9"/>
    <property type="match status" value="1"/>
</dbReference>
<dbReference type="PANTHER" id="PTHR43806">
    <property type="entry name" value="PEPTIDASE S8"/>
    <property type="match status" value="1"/>
</dbReference>
<dbReference type="InterPro" id="IPR036852">
    <property type="entry name" value="Peptidase_S8/S53_dom_sf"/>
</dbReference>
<dbReference type="InterPro" id="IPR050131">
    <property type="entry name" value="Peptidase_S8_subtilisin-like"/>
</dbReference>
<sequence>MKHKILLLLFTVFAFQLYAQDEDAWVYLEEKENVETAISNPLTILAQRAIDRKNAHGVTIDARDVPVNENHITTLKAQPGITVMAKSKWLNAVHVRGTVENINMLLGLEFVVNIDFADKSLNAEAGRFSENEDKFEIEETLTDFTYGNTQNQVQMISADDLHLDDFTGEGMLVAVLDAGFTNVNTMSAFQRLRDNGDLLDGYDFVDRTENVYAYTANTHGTRVLSTMAAYLQDEYVGTAPDASYYLFRTEDAGSENPVEESYWVEAAERADSLGVDVINTSLGYTTYDNPNYSYTNEDMDGQTAFITRGATIASEKGMLVITSAGNSGGNAWVIVGAPADSPNVLSIGAVDSNEDYAFFSSQGSAIQPTQKPDVAAQGLGAYVVNENDEIITNNGTSLSSPILAGGAVCLWQALPNASNIEIMQYIRMSASQYTTPDNFLGYGIPDLALAYNIALSMQEQEIVEFKLFPNPVNDLLNIHIPSQFESTNFLMYDMVGNIILEQTLTNSVEQMDCSEIASGVYVLVLQSGDSSKTFKLIKS</sequence>
<proteinExistence type="inferred from homology"/>
<evidence type="ECO:0000256" key="7">
    <source>
        <dbReference type="SAM" id="SignalP"/>
    </source>
</evidence>
<evidence type="ECO:0000256" key="5">
    <source>
        <dbReference type="ARBA" id="ARBA00022825"/>
    </source>
</evidence>
<reference evidence="10 11" key="1">
    <citation type="journal article" date="2019" name="Int. J. Syst. Evol. Microbiol.">
        <title>The Global Catalogue of Microorganisms (GCM) 10K type strain sequencing project: providing services to taxonomists for standard genome sequencing and annotation.</title>
        <authorList>
            <consortium name="The Broad Institute Genomics Platform"/>
            <consortium name="The Broad Institute Genome Sequencing Center for Infectious Disease"/>
            <person name="Wu L."/>
            <person name="Ma J."/>
        </authorList>
    </citation>
    <scope>NUCLEOTIDE SEQUENCE [LARGE SCALE GENOMIC DNA]</scope>
    <source>
        <strain evidence="10 11">JCM 15976</strain>
    </source>
</reference>
<evidence type="ECO:0000313" key="10">
    <source>
        <dbReference type="EMBL" id="GAA0747625.1"/>
    </source>
</evidence>
<dbReference type="InterPro" id="IPR023827">
    <property type="entry name" value="Peptidase_S8_Asp-AS"/>
</dbReference>
<dbReference type="PANTHER" id="PTHR43806:SF67">
    <property type="entry name" value="EGF-LIKE DOMAIN-CONTAINING PROTEIN"/>
    <property type="match status" value="1"/>
</dbReference>
<evidence type="ECO:0000256" key="4">
    <source>
        <dbReference type="ARBA" id="ARBA00022801"/>
    </source>
</evidence>
<dbReference type="InterPro" id="IPR026444">
    <property type="entry name" value="Secre_tail"/>
</dbReference>
<evidence type="ECO:0000256" key="1">
    <source>
        <dbReference type="ARBA" id="ARBA00011073"/>
    </source>
</evidence>
<evidence type="ECO:0000259" key="8">
    <source>
        <dbReference type="Pfam" id="PF00082"/>
    </source>
</evidence>
<dbReference type="PROSITE" id="PS00136">
    <property type="entry name" value="SUBTILASE_ASP"/>
    <property type="match status" value="1"/>
</dbReference>
<organism evidence="10 11">
    <name type="scientific">Gaetbulibacter jejuensis</name>
    <dbReference type="NCBI Taxonomy" id="584607"/>
    <lineage>
        <taxon>Bacteria</taxon>
        <taxon>Pseudomonadati</taxon>
        <taxon>Bacteroidota</taxon>
        <taxon>Flavobacteriia</taxon>
        <taxon>Flavobacteriales</taxon>
        <taxon>Flavobacteriaceae</taxon>
        <taxon>Gaetbulibacter</taxon>
    </lineage>
</organism>
<dbReference type="InterPro" id="IPR015500">
    <property type="entry name" value="Peptidase_S8_subtilisin-rel"/>
</dbReference>
<dbReference type="EMBL" id="BAAAGF010000004">
    <property type="protein sequence ID" value="GAA0747625.1"/>
    <property type="molecule type" value="Genomic_DNA"/>
</dbReference>
<comment type="similarity">
    <text evidence="1 6">Belongs to the peptidase S8 family.</text>
</comment>
<feature type="signal peptide" evidence="7">
    <location>
        <begin position="1"/>
        <end position="19"/>
    </location>
</feature>
<dbReference type="PRINTS" id="PR00723">
    <property type="entry name" value="SUBTILISIN"/>
</dbReference>
<feature type="domain" description="Peptidase S8/S53" evidence="8">
    <location>
        <begin position="168"/>
        <end position="443"/>
    </location>
</feature>
<feature type="active site" description="Charge relay system" evidence="6">
    <location>
        <position position="177"/>
    </location>
</feature>
<dbReference type="InterPro" id="IPR017317">
    <property type="entry name" value="Pept_S8_subtilisin_bacteroid-2"/>
</dbReference>
<protein>
    <submittedName>
        <fullName evidence="10">S8 family serine peptidase</fullName>
    </submittedName>
</protein>
<dbReference type="InterPro" id="IPR000209">
    <property type="entry name" value="Peptidase_S8/S53_dom"/>
</dbReference>
<dbReference type="Gene3D" id="3.40.50.200">
    <property type="entry name" value="Peptidase S8/S53 domain"/>
    <property type="match status" value="1"/>
</dbReference>
<evidence type="ECO:0000256" key="6">
    <source>
        <dbReference type="PROSITE-ProRule" id="PRU01240"/>
    </source>
</evidence>
<name>A0ABN1JVR8_9FLAO</name>
<keyword evidence="2 6" id="KW-0645">Protease</keyword>
<keyword evidence="11" id="KW-1185">Reference proteome</keyword>
<evidence type="ECO:0000259" key="9">
    <source>
        <dbReference type="Pfam" id="PF18962"/>
    </source>
</evidence>
<dbReference type="PROSITE" id="PS51892">
    <property type="entry name" value="SUBTILASE"/>
    <property type="match status" value="1"/>
</dbReference>
<dbReference type="RefSeq" id="WP_343798778.1">
    <property type="nucleotide sequence ID" value="NZ_BAAAGF010000004.1"/>
</dbReference>